<dbReference type="Proteomes" id="UP000472268">
    <property type="component" value="Chromosome 7"/>
</dbReference>
<dbReference type="Ensembl" id="ENSSSUT00005004770.1">
    <property type="protein sequence ID" value="ENSSSUP00005004121.1"/>
    <property type="gene ID" value="ENSSSUG00005002708.1"/>
</dbReference>
<reference evidence="1 2" key="1">
    <citation type="submission" date="2019-05" db="EMBL/GenBank/DDBJ databases">
        <title>A Chromosome-scale Meerkat (S. suricatta) Genome Assembly.</title>
        <authorList>
            <person name="Dudchenko O."/>
            <person name="Lieberman Aiden E."/>
            <person name="Tung J."/>
            <person name="Barreiro L.B."/>
            <person name="Clutton-Brock T.H."/>
        </authorList>
    </citation>
    <scope>NUCLEOTIDE SEQUENCE [LARGE SCALE GENOMIC DNA]</scope>
</reference>
<reference evidence="1" key="2">
    <citation type="submission" date="2025-08" db="UniProtKB">
        <authorList>
            <consortium name="Ensembl"/>
        </authorList>
    </citation>
    <scope>IDENTIFICATION</scope>
</reference>
<evidence type="ECO:0000313" key="1">
    <source>
        <dbReference type="Ensembl" id="ENSSSUP00005004121.1"/>
    </source>
</evidence>
<dbReference type="Pfam" id="PF15214">
    <property type="entry name" value="PXT1"/>
    <property type="match status" value="1"/>
</dbReference>
<dbReference type="GO" id="GO:0043065">
    <property type="term" value="P:positive regulation of apoptotic process"/>
    <property type="evidence" value="ECO:0007669"/>
    <property type="project" value="TreeGrafter"/>
</dbReference>
<dbReference type="GO" id="GO:0005777">
    <property type="term" value="C:peroxisome"/>
    <property type="evidence" value="ECO:0007669"/>
    <property type="project" value="TreeGrafter"/>
</dbReference>
<sequence>MQLRTIGDSINRVMVPEDLLRQEVREALTHFVLVFFGGVHALQRFLWHNHWM</sequence>
<dbReference type="AlphaFoldDB" id="A0A673T5A8"/>
<dbReference type="GO" id="GO:0005634">
    <property type="term" value="C:nucleus"/>
    <property type="evidence" value="ECO:0007669"/>
    <property type="project" value="TreeGrafter"/>
</dbReference>
<reference evidence="1" key="3">
    <citation type="submission" date="2025-09" db="UniProtKB">
        <authorList>
            <consortium name="Ensembl"/>
        </authorList>
    </citation>
    <scope>IDENTIFICATION</scope>
</reference>
<keyword evidence="2" id="KW-1185">Reference proteome</keyword>
<name>A0A673T5A8_SURSU</name>
<dbReference type="OMA" id="RFLWHNH"/>
<evidence type="ECO:0000313" key="2">
    <source>
        <dbReference type="Proteomes" id="UP000472268"/>
    </source>
</evidence>
<protein>
    <submittedName>
        <fullName evidence="1">Uncharacterized protein</fullName>
    </submittedName>
</protein>
<dbReference type="InterPro" id="IPR029186">
    <property type="entry name" value="PXT1"/>
</dbReference>
<dbReference type="PANTHER" id="PTHR40381:SF1">
    <property type="entry name" value="PEROXISOMAL TESTIS-SPECIFIC PROTEIN 1"/>
    <property type="match status" value="1"/>
</dbReference>
<organism evidence="1 2">
    <name type="scientific">Suricata suricatta</name>
    <name type="common">Meerkat</name>
    <dbReference type="NCBI Taxonomy" id="37032"/>
    <lineage>
        <taxon>Eukaryota</taxon>
        <taxon>Metazoa</taxon>
        <taxon>Chordata</taxon>
        <taxon>Craniata</taxon>
        <taxon>Vertebrata</taxon>
        <taxon>Euteleostomi</taxon>
        <taxon>Mammalia</taxon>
        <taxon>Eutheria</taxon>
        <taxon>Laurasiatheria</taxon>
        <taxon>Carnivora</taxon>
        <taxon>Feliformia</taxon>
        <taxon>Herpestidae</taxon>
        <taxon>Suricata</taxon>
    </lineage>
</organism>
<accession>A0A673T5A8</accession>
<dbReference type="PANTHER" id="PTHR40381">
    <property type="entry name" value="PEROXISOMAL TESTIS-SPECIFIC PROTEIN 1"/>
    <property type="match status" value="1"/>
</dbReference>
<proteinExistence type="predicted"/>